<gene>
    <name evidence="1" type="ORF">OG469_39540</name>
</gene>
<reference evidence="1 2" key="1">
    <citation type="submission" date="2022-10" db="EMBL/GenBank/DDBJ databases">
        <title>The complete genomes of actinobacterial strains from the NBC collection.</title>
        <authorList>
            <person name="Joergensen T.S."/>
            <person name="Alvarez Arevalo M."/>
            <person name="Sterndorff E.B."/>
            <person name="Faurdal D."/>
            <person name="Vuksanovic O."/>
            <person name="Mourched A.-S."/>
            <person name="Charusanti P."/>
            <person name="Shaw S."/>
            <person name="Blin K."/>
            <person name="Weber T."/>
        </authorList>
    </citation>
    <scope>NUCLEOTIDE SEQUENCE [LARGE SCALE GENOMIC DNA]</scope>
    <source>
        <strain evidence="1 2">NBC_01247</strain>
    </source>
</reference>
<accession>A0ABZ1WJE2</accession>
<organism evidence="1 2">
    <name type="scientific">Kitasatospora herbaricolor</name>
    <dbReference type="NCBI Taxonomy" id="68217"/>
    <lineage>
        <taxon>Bacteria</taxon>
        <taxon>Bacillati</taxon>
        <taxon>Actinomycetota</taxon>
        <taxon>Actinomycetes</taxon>
        <taxon>Kitasatosporales</taxon>
        <taxon>Streptomycetaceae</taxon>
        <taxon>Kitasatospora</taxon>
    </lineage>
</organism>
<sequence>MTTHDAPPVRERVSEDEAEALRALAAKERDRAATLAGVLEDIALNGLPAPEECRPWEEIREEHFRRLAGE</sequence>
<dbReference type="RefSeq" id="WP_329611720.1">
    <property type="nucleotide sequence ID" value="NZ_CP108482.1"/>
</dbReference>
<dbReference type="Proteomes" id="UP001432014">
    <property type="component" value="Chromosome"/>
</dbReference>
<dbReference type="EMBL" id="CP108482">
    <property type="protein sequence ID" value="WUS61060.1"/>
    <property type="molecule type" value="Genomic_DNA"/>
</dbReference>
<keyword evidence="2" id="KW-1185">Reference proteome</keyword>
<evidence type="ECO:0000313" key="2">
    <source>
        <dbReference type="Proteomes" id="UP001432014"/>
    </source>
</evidence>
<proteinExistence type="predicted"/>
<protein>
    <submittedName>
        <fullName evidence="1">Uncharacterized protein</fullName>
    </submittedName>
</protein>
<name>A0ABZ1WJE2_9ACTN</name>
<evidence type="ECO:0000313" key="1">
    <source>
        <dbReference type="EMBL" id="WUS61060.1"/>
    </source>
</evidence>